<keyword evidence="4 7" id="KW-0812">Transmembrane</keyword>
<dbReference type="Proteomes" id="UP001500013">
    <property type="component" value="Unassembled WGS sequence"/>
</dbReference>
<comment type="subcellular location">
    <subcellularLocation>
        <location evidence="1 7">Cell membrane</location>
        <topology evidence="1 7">Multi-pass membrane protein</topology>
    </subcellularLocation>
</comment>
<dbReference type="Pfam" id="PF00528">
    <property type="entry name" value="BPD_transp_1"/>
    <property type="match status" value="1"/>
</dbReference>
<evidence type="ECO:0000256" key="7">
    <source>
        <dbReference type="RuleBase" id="RU363032"/>
    </source>
</evidence>
<evidence type="ECO:0000256" key="6">
    <source>
        <dbReference type="ARBA" id="ARBA00023136"/>
    </source>
</evidence>
<dbReference type="EMBL" id="BAAAPU010000003">
    <property type="protein sequence ID" value="GAA1972188.1"/>
    <property type="molecule type" value="Genomic_DNA"/>
</dbReference>
<evidence type="ECO:0000256" key="1">
    <source>
        <dbReference type="ARBA" id="ARBA00004651"/>
    </source>
</evidence>
<reference evidence="10 11" key="1">
    <citation type="journal article" date="2019" name="Int. J. Syst. Evol. Microbiol.">
        <title>The Global Catalogue of Microorganisms (GCM) 10K type strain sequencing project: providing services to taxonomists for standard genome sequencing and annotation.</title>
        <authorList>
            <consortium name="The Broad Institute Genomics Platform"/>
            <consortium name="The Broad Institute Genome Sequencing Center for Infectious Disease"/>
            <person name="Wu L."/>
            <person name="Ma J."/>
        </authorList>
    </citation>
    <scope>NUCLEOTIDE SEQUENCE [LARGE SCALE GENOMIC DNA]</scope>
    <source>
        <strain evidence="10 11">JCM 15628</strain>
    </source>
</reference>
<evidence type="ECO:0000256" key="8">
    <source>
        <dbReference type="SAM" id="MobiDB-lite"/>
    </source>
</evidence>
<evidence type="ECO:0000256" key="3">
    <source>
        <dbReference type="ARBA" id="ARBA00022475"/>
    </source>
</evidence>
<keyword evidence="5 7" id="KW-1133">Transmembrane helix</keyword>
<feature type="region of interest" description="Disordered" evidence="8">
    <location>
        <begin position="1"/>
        <end position="33"/>
    </location>
</feature>
<feature type="transmembrane region" description="Helical" evidence="7">
    <location>
        <begin position="136"/>
        <end position="160"/>
    </location>
</feature>
<dbReference type="PANTHER" id="PTHR43744:SF12">
    <property type="entry name" value="ABC TRANSPORTER PERMEASE PROTEIN MG189-RELATED"/>
    <property type="match status" value="1"/>
</dbReference>
<evidence type="ECO:0000259" key="9">
    <source>
        <dbReference type="PROSITE" id="PS50928"/>
    </source>
</evidence>
<dbReference type="SUPFAM" id="SSF161098">
    <property type="entry name" value="MetI-like"/>
    <property type="match status" value="1"/>
</dbReference>
<keyword evidence="3" id="KW-1003">Cell membrane</keyword>
<name>A0ABN2RNF1_9MICO</name>
<dbReference type="InterPro" id="IPR000515">
    <property type="entry name" value="MetI-like"/>
</dbReference>
<keyword evidence="6 7" id="KW-0472">Membrane</keyword>
<proteinExistence type="inferred from homology"/>
<feature type="transmembrane region" description="Helical" evidence="7">
    <location>
        <begin position="172"/>
        <end position="191"/>
    </location>
</feature>
<dbReference type="PANTHER" id="PTHR43744">
    <property type="entry name" value="ABC TRANSPORTER PERMEASE PROTEIN MG189-RELATED-RELATED"/>
    <property type="match status" value="1"/>
</dbReference>
<evidence type="ECO:0000313" key="11">
    <source>
        <dbReference type="Proteomes" id="UP001500013"/>
    </source>
</evidence>
<feature type="transmembrane region" description="Helical" evidence="7">
    <location>
        <begin position="42"/>
        <end position="63"/>
    </location>
</feature>
<feature type="compositionally biased region" description="Pro residues" evidence="8">
    <location>
        <begin position="7"/>
        <end position="17"/>
    </location>
</feature>
<keyword evidence="2 7" id="KW-0813">Transport</keyword>
<protein>
    <submittedName>
        <fullName evidence="10">Carbohydrate ABC transporter permease</fullName>
    </submittedName>
</protein>
<evidence type="ECO:0000256" key="2">
    <source>
        <dbReference type="ARBA" id="ARBA00022448"/>
    </source>
</evidence>
<keyword evidence="11" id="KW-1185">Reference proteome</keyword>
<dbReference type="PROSITE" id="PS50928">
    <property type="entry name" value="ABC_TM1"/>
    <property type="match status" value="1"/>
</dbReference>
<evidence type="ECO:0000313" key="10">
    <source>
        <dbReference type="EMBL" id="GAA1972188.1"/>
    </source>
</evidence>
<accession>A0ABN2RNF1</accession>
<sequence>MSVDTKPLPPSTEPPAEPDLAARPLPTSGPARDRRRLGPGAVLRWLLLLVATIAFTYPLIWLVSASLKPKSQVFDNRLVPETFQWSNFVQVWDAGPVLRWLFNSGVVSLMAAVAVTFSSAFVAFGFAYFRFRLRGPLFGLVLATMMLPGAVTMIPVYLIWHQLGLIDTQVPLWAGNLFGSAFYIFLMRQFFLGIPRELFEAARIDGCSHLGLFRRIALPLCRPALIIVFIFELQASWSDLLKPLIYLQTEEYFTMPRGLKQIVDGFALSGEYHWEIAMAATLVATLPMIVVFAFCQRYFLEGLATTARQG</sequence>
<dbReference type="RefSeq" id="WP_344059098.1">
    <property type="nucleotide sequence ID" value="NZ_BAAAPU010000003.1"/>
</dbReference>
<dbReference type="CDD" id="cd06261">
    <property type="entry name" value="TM_PBP2"/>
    <property type="match status" value="1"/>
</dbReference>
<gene>
    <name evidence="10" type="ORF">GCM10009817_10420</name>
</gene>
<feature type="transmembrane region" description="Helical" evidence="7">
    <location>
        <begin position="212"/>
        <end position="231"/>
    </location>
</feature>
<feature type="transmembrane region" description="Helical" evidence="7">
    <location>
        <begin position="276"/>
        <end position="300"/>
    </location>
</feature>
<feature type="transmembrane region" description="Helical" evidence="7">
    <location>
        <begin position="106"/>
        <end position="129"/>
    </location>
</feature>
<comment type="similarity">
    <text evidence="7">Belongs to the binding-protein-dependent transport system permease family.</text>
</comment>
<organism evidence="10 11">
    <name type="scientific">Terrabacter lapilli</name>
    <dbReference type="NCBI Taxonomy" id="436231"/>
    <lineage>
        <taxon>Bacteria</taxon>
        <taxon>Bacillati</taxon>
        <taxon>Actinomycetota</taxon>
        <taxon>Actinomycetes</taxon>
        <taxon>Micrococcales</taxon>
        <taxon>Intrasporangiaceae</taxon>
        <taxon>Terrabacter</taxon>
    </lineage>
</organism>
<dbReference type="Gene3D" id="1.10.3720.10">
    <property type="entry name" value="MetI-like"/>
    <property type="match status" value="1"/>
</dbReference>
<feature type="domain" description="ABC transmembrane type-1" evidence="9">
    <location>
        <begin position="101"/>
        <end position="295"/>
    </location>
</feature>
<evidence type="ECO:0000256" key="4">
    <source>
        <dbReference type="ARBA" id="ARBA00022692"/>
    </source>
</evidence>
<dbReference type="InterPro" id="IPR035906">
    <property type="entry name" value="MetI-like_sf"/>
</dbReference>
<comment type="caution">
    <text evidence="10">The sequence shown here is derived from an EMBL/GenBank/DDBJ whole genome shotgun (WGS) entry which is preliminary data.</text>
</comment>
<evidence type="ECO:0000256" key="5">
    <source>
        <dbReference type="ARBA" id="ARBA00022989"/>
    </source>
</evidence>